<comment type="similarity">
    <text evidence="1">Belongs to the beclin family.</text>
</comment>
<evidence type="ECO:0000313" key="5">
    <source>
        <dbReference type="EMBL" id="KAJ1647280.1"/>
    </source>
</evidence>
<dbReference type="GO" id="GO:0043548">
    <property type="term" value="F:phosphatidylinositol 3-kinase binding"/>
    <property type="evidence" value="ECO:0007669"/>
    <property type="project" value="TreeGrafter"/>
</dbReference>
<protein>
    <submittedName>
        <fullName evidence="5">Autophagy protein</fullName>
    </submittedName>
</protein>
<feature type="domain" description="Atg6 BARA" evidence="4">
    <location>
        <begin position="429"/>
        <end position="604"/>
    </location>
</feature>
<sequence length="612" mass="67315">MNTVPKSPLIPIKTETANQTATTQTTTTATATATATTLESKPSAAAAPQASAPTKIKGTSQHNRCKRCSRQVQFTETAWKEFSGDPTSVETMLQTLPDERCKELATMLASRGQTKSIVDLSRFFNQSLRTDTVSRLPNGSIARKIPHVLSSNGMMRGPMALVLDNNEGGKGIDVGRRAGSSSPVSSDAEGTASGELVAGGGNSGSQGDSFILLSSSQLRTQPLVGSASDNIFSSPLQQQNKNFLSMQKQQQRDETGLANEPMSNDDGTKDGDIAETFEAIGLLMDKLEERSVLEHPMCEDCAETMLRLLDREIIDCAHENGILEGVGRAAEMELKKNDTRDVGELEKELARQADLERALEETLGTLDTQLEGLFAQIQELDKESDELDKLEARVNQELNDKSYVLERCEAEQWALDDRYARLAAQLTQLQRTNVFNDVFNISVSEGVASINGFRLGGRSSHGVEWPEINAAWGQALLMLQTVARRLEYEFIDYRLVAMGSFSRIERTAEPMATYELFGSGDLYLGRLFQSRRFDSAMVAFLACLDQLSQLIVSINPQLRIPYRIEQDKVGGVSIRPQFGQDDVWTRACKNTLMNARWALAFASSYTNSDTVD</sequence>
<dbReference type="GO" id="GO:0030674">
    <property type="term" value="F:protein-macromolecule adaptor activity"/>
    <property type="evidence" value="ECO:0007669"/>
    <property type="project" value="TreeGrafter"/>
</dbReference>
<feature type="region of interest" description="Disordered" evidence="3">
    <location>
        <begin position="244"/>
        <end position="270"/>
    </location>
</feature>
<dbReference type="EMBL" id="JANBOH010000034">
    <property type="protein sequence ID" value="KAJ1647280.1"/>
    <property type="molecule type" value="Genomic_DNA"/>
</dbReference>
<name>A0A9W8CLK6_9FUNG</name>
<evidence type="ECO:0000256" key="1">
    <source>
        <dbReference type="ARBA" id="ARBA00005965"/>
    </source>
</evidence>
<dbReference type="GO" id="GO:0034271">
    <property type="term" value="C:phosphatidylinositol 3-kinase complex, class III, type I"/>
    <property type="evidence" value="ECO:0007669"/>
    <property type="project" value="TreeGrafter"/>
</dbReference>
<dbReference type="InterPro" id="IPR040455">
    <property type="entry name" value="Atg6_BARA"/>
</dbReference>
<gene>
    <name evidence="5" type="primary">atg6</name>
    <name evidence="5" type="ORF">LPJ64_001326</name>
</gene>
<evidence type="ECO:0000313" key="6">
    <source>
        <dbReference type="Proteomes" id="UP001145021"/>
    </source>
</evidence>
<dbReference type="GO" id="GO:0000423">
    <property type="term" value="P:mitophagy"/>
    <property type="evidence" value="ECO:0007669"/>
    <property type="project" value="TreeGrafter"/>
</dbReference>
<reference evidence="5" key="1">
    <citation type="submission" date="2022-07" db="EMBL/GenBank/DDBJ databases">
        <title>Phylogenomic reconstructions and comparative analyses of Kickxellomycotina fungi.</title>
        <authorList>
            <person name="Reynolds N.K."/>
            <person name="Stajich J.E."/>
            <person name="Barry K."/>
            <person name="Grigoriev I.V."/>
            <person name="Crous P."/>
            <person name="Smith M.E."/>
        </authorList>
    </citation>
    <scope>NUCLEOTIDE SEQUENCE</scope>
    <source>
        <strain evidence="5">NBRC 105413</strain>
    </source>
</reference>
<organism evidence="5 6">
    <name type="scientific">Coemansia asiatica</name>
    <dbReference type="NCBI Taxonomy" id="1052880"/>
    <lineage>
        <taxon>Eukaryota</taxon>
        <taxon>Fungi</taxon>
        <taxon>Fungi incertae sedis</taxon>
        <taxon>Zoopagomycota</taxon>
        <taxon>Kickxellomycotina</taxon>
        <taxon>Kickxellomycetes</taxon>
        <taxon>Kickxellales</taxon>
        <taxon>Kickxellaceae</taxon>
        <taxon>Coemansia</taxon>
    </lineage>
</organism>
<dbReference type="GO" id="GO:0000407">
    <property type="term" value="C:phagophore assembly site"/>
    <property type="evidence" value="ECO:0007669"/>
    <property type="project" value="TreeGrafter"/>
</dbReference>
<feature type="region of interest" description="Disordered" evidence="3">
    <location>
        <begin position="1"/>
        <end position="66"/>
    </location>
</feature>
<keyword evidence="2" id="KW-0175">Coiled coil</keyword>
<keyword evidence="6" id="KW-1185">Reference proteome</keyword>
<dbReference type="InterPro" id="IPR007243">
    <property type="entry name" value="Atg6/Beclin"/>
</dbReference>
<dbReference type="PANTHER" id="PTHR12768:SF4">
    <property type="entry name" value="BECLIN-1"/>
    <property type="match status" value="1"/>
</dbReference>
<dbReference type="Pfam" id="PF04111">
    <property type="entry name" value="APG6"/>
    <property type="match status" value="1"/>
</dbReference>
<dbReference type="GO" id="GO:0045324">
    <property type="term" value="P:late endosome to vacuole transport"/>
    <property type="evidence" value="ECO:0007669"/>
    <property type="project" value="TreeGrafter"/>
</dbReference>
<proteinExistence type="inferred from homology"/>
<evidence type="ECO:0000259" key="4">
    <source>
        <dbReference type="Pfam" id="PF04111"/>
    </source>
</evidence>
<evidence type="ECO:0000256" key="3">
    <source>
        <dbReference type="SAM" id="MobiDB-lite"/>
    </source>
</evidence>
<dbReference type="PANTHER" id="PTHR12768">
    <property type="entry name" value="BECLIN 1"/>
    <property type="match status" value="1"/>
</dbReference>
<comment type="caution">
    <text evidence="5">The sequence shown here is derived from an EMBL/GenBank/DDBJ whole genome shotgun (WGS) entry which is preliminary data.</text>
</comment>
<feature type="region of interest" description="Disordered" evidence="3">
    <location>
        <begin position="172"/>
        <end position="202"/>
    </location>
</feature>
<accession>A0A9W8CLK6</accession>
<dbReference type="InterPro" id="IPR038274">
    <property type="entry name" value="Atg6/Beclin_C_sf"/>
</dbReference>
<dbReference type="AlphaFoldDB" id="A0A9W8CLK6"/>
<dbReference type="GO" id="GO:0006995">
    <property type="term" value="P:cellular response to nitrogen starvation"/>
    <property type="evidence" value="ECO:0007669"/>
    <property type="project" value="TreeGrafter"/>
</dbReference>
<dbReference type="Gene3D" id="1.10.418.40">
    <property type="entry name" value="Autophagy protein 6/Beclin 1"/>
    <property type="match status" value="1"/>
</dbReference>
<evidence type="ECO:0000256" key="2">
    <source>
        <dbReference type="SAM" id="Coils"/>
    </source>
</evidence>
<dbReference type="Proteomes" id="UP001145021">
    <property type="component" value="Unassembled WGS sequence"/>
</dbReference>
<dbReference type="GO" id="GO:0034272">
    <property type="term" value="C:phosphatidylinositol 3-kinase complex, class III, type II"/>
    <property type="evidence" value="ECO:0007669"/>
    <property type="project" value="TreeGrafter"/>
</dbReference>
<dbReference type="GO" id="GO:0000045">
    <property type="term" value="P:autophagosome assembly"/>
    <property type="evidence" value="ECO:0007669"/>
    <property type="project" value="TreeGrafter"/>
</dbReference>
<feature type="coiled-coil region" evidence="2">
    <location>
        <begin position="342"/>
        <end position="400"/>
    </location>
</feature>
<feature type="compositionally biased region" description="Low complexity" evidence="3">
    <location>
        <begin position="14"/>
        <end position="53"/>
    </location>
</feature>